<proteinExistence type="predicted"/>
<dbReference type="OrthoDB" id="6157464at2759"/>
<dbReference type="STRING" id="151549.A0A4C1T3S0"/>
<evidence type="ECO:0000313" key="3">
    <source>
        <dbReference type="EMBL" id="GBP09163.1"/>
    </source>
</evidence>
<keyword evidence="1" id="KW-0175">Coiled coil</keyword>
<name>A0A4C1T3S0_EUMVA</name>
<feature type="compositionally biased region" description="Basic and acidic residues" evidence="2">
    <location>
        <begin position="71"/>
        <end position="85"/>
    </location>
</feature>
<protein>
    <submittedName>
        <fullName evidence="3">Uncharacterized protein</fullName>
    </submittedName>
</protein>
<gene>
    <name evidence="3" type="ORF">EVAR_73021_1</name>
</gene>
<sequence length="291" mass="33340">MEATPKTEEAFVKNLKQEAEESKQTAQELEKKYLTTGEQLDQAKSEIEEQKRQIQILERKLAQALQGNGLDSRRASDVHNGRDSSPDFDLGESESDPDEPEEKKAERREKRLVKEIKVLRSKLTKTKVKEEAAKKEKMALKEAMKKNHIILKEEKKKFKKLEKEVHKMAASMKEDVDEDEENEDDEEKEEQAEEAEESEEETEEESEESESEESGNETQSESEAEDAPSSAKKDNLEPRLKKHEGRLTAMKKCNVLLQANVDNLQDEISQVRYKASNLQSELDSVLADLGF</sequence>
<dbReference type="EMBL" id="BGZK01004466">
    <property type="protein sequence ID" value="GBP09163.1"/>
    <property type="molecule type" value="Genomic_DNA"/>
</dbReference>
<reference evidence="3 4" key="1">
    <citation type="journal article" date="2019" name="Commun. Biol.">
        <title>The bagworm genome reveals a unique fibroin gene that provides high tensile strength.</title>
        <authorList>
            <person name="Kono N."/>
            <person name="Nakamura H."/>
            <person name="Ohtoshi R."/>
            <person name="Tomita M."/>
            <person name="Numata K."/>
            <person name="Arakawa K."/>
        </authorList>
    </citation>
    <scope>NUCLEOTIDE SEQUENCE [LARGE SCALE GENOMIC DNA]</scope>
</reference>
<feature type="region of interest" description="Disordered" evidence="2">
    <location>
        <begin position="165"/>
        <end position="247"/>
    </location>
</feature>
<dbReference type="AlphaFoldDB" id="A0A4C1T3S0"/>
<feature type="region of interest" description="Disordered" evidence="2">
    <location>
        <begin position="67"/>
        <end position="111"/>
    </location>
</feature>
<keyword evidence="4" id="KW-1185">Reference proteome</keyword>
<feature type="compositionally biased region" description="Basic and acidic residues" evidence="2">
    <location>
        <begin position="101"/>
        <end position="111"/>
    </location>
</feature>
<comment type="caution">
    <text evidence="3">The sequence shown here is derived from an EMBL/GenBank/DDBJ whole genome shotgun (WGS) entry which is preliminary data.</text>
</comment>
<evidence type="ECO:0000256" key="2">
    <source>
        <dbReference type="SAM" id="MobiDB-lite"/>
    </source>
</evidence>
<feature type="compositionally biased region" description="Acidic residues" evidence="2">
    <location>
        <begin position="89"/>
        <end position="100"/>
    </location>
</feature>
<feature type="coiled-coil region" evidence="1">
    <location>
        <begin position="254"/>
        <end position="281"/>
    </location>
</feature>
<feature type="compositionally biased region" description="Acidic residues" evidence="2">
    <location>
        <begin position="175"/>
        <end position="226"/>
    </location>
</feature>
<feature type="coiled-coil region" evidence="1">
    <location>
        <begin position="12"/>
        <end position="67"/>
    </location>
</feature>
<dbReference type="Proteomes" id="UP000299102">
    <property type="component" value="Unassembled WGS sequence"/>
</dbReference>
<organism evidence="3 4">
    <name type="scientific">Eumeta variegata</name>
    <name type="common">Bagworm moth</name>
    <name type="synonym">Eumeta japonica</name>
    <dbReference type="NCBI Taxonomy" id="151549"/>
    <lineage>
        <taxon>Eukaryota</taxon>
        <taxon>Metazoa</taxon>
        <taxon>Ecdysozoa</taxon>
        <taxon>Arthropoda</taxon>
        <taxon>Hexapoda</taxon>
        <taxon>Insecta</taxon>
        <taxon>Pterygota</taxon>
        <taxon>Neoptera</taxon>
        <taxon>Endopterygota</taxon>
        <taxon>Lepidoptera</taxon>
        <taxon>Glossata</taxon>
        <taxon>Ditrysia</taxon>
        <taxon>Tineoidea</taxon>
        <taxon>Psychidae</taxon>
        <taxon>Oiketicinae</taxon>
        <taxon>Eumeta</taxon>
    </lineage>
</organism>
<evidence type="ECO:0000313" key="4">
    <source>
        <dbReference type="Proteomes" id="UP000299102"/>
    </source>
</evidence>
<evidence type="ECO:0000256" key="1">
    <source>
        <dbReference type="SAM" id="Coils"/>
    </source>
</evidence>
<accession>A0A4C1T3S0</accession>